<evidence type="ECO:0008006" key="4">
    <source>
        <dbReference type="Google" id="ProtNLM"/>
    </source>
</evidence>
<feature type="chain" id="PRO_5002798431" description="FZ domain-containing protein" evidence="1">
    <location>
        <begin position="23"/>
        <end position="324"/>
    </location>
</feature>
<dbReference type="HOGENOM" id="CLU_067673_0_0_1"/>
<keyword evidence="1" id="KW-0732">Signal</keyword>
<dbReference type="PhylomeDB" id="B3RSV0"/>
<protein>
    <recommendedName>
        <fullName evidence="4">FZ domain-containing protein</fullName>
    </recommendedName>
</protein>
<proteinExistence type="predicted"/>
<dbReference type="CTD" id="6752320"/>
<dbReference type="EMBL" id="DS985243">
    <property type="protein sequence ID" value="EDV27111.1"/>
    <property type="molecule type" value="Genomic_DNA"/>
</dbReference>
<reference evidence="2 3" key="1">
    <citation type="journal article" date="2008" name="Nature">
        <title>The Trichoplax genome and the nature of placozoans.</title>
        <authorList>
            <person name="Srivastava M."/>
            <person name="Begovic E."/>
            <person name="Chapman J."/>
            <person name="Putnam N.H."/>
            <person name="Hellsten U."/>
            <person name="Kawashima T."/>
            <person name="Kuo A."/>
            <person name="Mitros T."/>
            <person name="Salamov A."/>
            <person name="Carpenter M.L."/>
            <person name="Signorovitch A.Y."/>
            <person name="Moreno M.A."/>
            <person name="Kamm K."/>
            <person name="Grimwood J."/>
            <person name="Schmutz J."/>
            <person name="Shapiro H."/>
            <person name="Grigoriev I.V."/>
            <person name="Buss L.W."/>
            <person name="Schierwater B."/>
            <person name="Dellaporta S.L."/>
            <person name="Rokhsar D.S."/>
        </authorList>
    </citation>
    <scope>NUCLEOTIDE SEQUENCE [LARGE SCALE GENOMIC DNA]</scope>
    <source>
        <strain evidence="2 3">Grell-BS-1999</strain>
    </source>
</reference>
<sequence length="324" mass="35099">MRFTLIVLGLLLVTCKIDQAHSHIAAFSEDDDFLRKLVEAAAKGSKEIVDDSIKAEINHIRKIRATSNTVKAWLDSDLNSCSLPSSKIGIFCNISYNSPTMLVRRLTKVLEFVIDRFSNIQSQFGSNCANIVKEIMCKGFIPQCSVNGSTATYGTFASSCAGMTACSSNLINIEGQTGPQICARAGTKIQLTQCQKYSPGTINSQICGSLPTNIVFPGYLTTDIQRKTLSIAASKTQLEKANVKKSCVDRWMKLLCVNTPFCSSDRKKLYSAVTRQQCQAAFNCLPSSFQGSSLLDCTVYPDQTSASVTLPPDQAYSGGGTATV</sequence>
<dbReference type="Gene3D" id="1.10.2000.10">
    <property type="entry name" value="Frizzled cysteine-rich domain"/>
    <property type="match status" value="1"/>
</dbReference>
<dbReference type="RefSeq" id="XP_002111107.1">
    <property type="nucleotide sequence ID" value="XM_002111071.1"/>
</dbReference>
<dbReference type="GeneID" id="6752320"/>
<accession>B3RSV0</accession>
<dbReference type="InterPro" id="IPR036790">
    <property type="entry name" value="Frizzled_dom_sf"/>
</dbReference>
<gene>
    <name evidence="2" type="ORF">TRIADDRAFT_54738</name>
</gene>
<evidence type="ECO:0000313" key="2">
    <source>
        <dbReference type="EMBL" id="EDV27111.1"/>
    </source>
</evidence>
<dbReference type="InParanoid" id="B3RSV0"/>
<dbReference type="KEGG" id="tad:TRIADDRAFT_54738"/>
<organism evidence="2 3">
    <name type="scientific">Trichoplax adhaerens</name>
    <name type="common">Trichoplax reptans</name>
    <dbReference type="NCBI Taxonomy" id="10228"/>
    <lineage>
        <taxon>Eukaryota</taxon>
        <taxon>Metazoa</taxon>
        <taxon>Placozoa</taxon>
        <taxon>Uniplacotomia</taxon>
        <taxon>Trichoplacea</taxon>
        <taxon>Trichoplacidae</taxon>
        <taxon>Trichoplax</taxon>
    </lineage>
</organism>
<keyword evidence="3" id="KW-1185">Reference proteome</keyword>
<dbReference type="AlphaFoldDB" id="B3RSV0"/>
<feature type="signal peptide" evidence="1">
    <location>
        <begin position="1"/>
        <end position="22"/>
    </location>
</feature>
<evidence type="ECO:0000256" key="1">
    <source>
        <dbReference type="SAM" id="SignalP"/>
    </source>
</evidence>
<dbReference type="Proteomes" id="UP000009022">
    <property type="component" value="Unassembled WGS sequence"/>
</dbReference>
<evidence type="ECO:0000313" key="3">
    <source>
        <dbReference type="Proteomes" id="UP000009022"/>
    </source>
</evidence>
<name>B3RSV0_TRIAD</name>